<keyword evidence="9" id="KW-0418">Kinase</keyword>
<reference evidence="19" key="1">
    <citation type="journal article" date="2014" name="BMC Genomics">
        <title>The genome sequence of the biocontrol fungus Metarhizium anisopliae and comparative genomics of Metarhizium species.</title>
        <authorList>
            <person name="Pattemore J.A."/>
            <person name="Hane J.K."/>
            <person name="Williams A.H."/>
            <person name="Wilson B.A."/>
            <person name="Stodart B.J."/>
            <person name="Ash G.J."/>
        </authorList>
    </citation>
    <scope>NUCLEOTIDE SEQUENCE [LARGE SCALE GENOMIC DNA]</scope>
    <source>
        <strain evidence="19">BRIP 53293</strain>
    </source>
</reference>
<keyword evidence="8 15" id="KW-0547">Nucleotide-binding</keyword>
<dbReference type="Proteomes" id="UP000054544">
    <property type="component" value="Unassembled WGS sequence"/>
</dbReference>
<evidence type="ECO:0000256" key="16">
    <source>
        <dbReference type="SAM" id="MobiDB-lite"/>
    </source>
</evidence>
<dbReference type="OrthoDB" id="4934618at2759"/>
<dbReference type="EMBL" id="KE384735">
    <property type="protein sequence ID" value="KJK78160.1"/>
    <property type="molecule type" value="Genomic_DNA"/>
</dbReference>
<dbReference type="Gene3D" id="1.10.510.10">
    <property type="entry name" value="Transferase(Phosphotransferase) domain 1"/>
    <property type="match status" value="1"/>
</dbReference>
<dbReference type="InterPro" id="IPR011009">
    <property type="entry name" value="Kinase-like_dom_sf"/>
</dbReference>
<feature type="region of interest" description="Disordered" evidence="16">
    <location>
        <begin position="53"/>
        <end position="117"/>
    </location>
</feature>
<evidence type="ECO:0000256" key="3">
    <source>
        <dbReference type="ARBA" id="ARBA00012513"/>
    </source>
</evidence>
<dbReference type="GO" id="GO:0005524">
    <property type="term" value="F:ATP binding"/>
    <property type="evidence" value="ECO:0007669"/>
    <property type="project" value="UniProtKB-UniRule"/>
</dbReference>
<accession>A0A0D9P014</accession>
<dbReference type="PROSITE" id="PS50011">
    <property type="entry name" value="PROTEIN_KINASE_DOM"/>
    <property type="match status" value="1"/>
</dbReference>
<evidence type="ECO:0000256" key="7">
    <source>
        <dbReference type="ARBA" id="ARBA00022679"/>
    </source>
</evidence>
<comment type="function">
    <text evidence="1">Component of the EKC/KEOPS complex that is required for the formation of a threonylcarbamoyl group on adenosine at position 37 (t(6)A37) in tRNAs that read codons beginning with adenine. The complex is probably involved in the transfer of the threonylcarbamoyl moiety of threonylcarbamoyl-AMP (TC-AMP) to the N6 group of A37. BUD32 has ATPase activity in the context of the EKC/KEOPS complex and likely plays a supporting role to the catalytic subunit KAE1. The EKC/KEOPS complex also promotes both telomere uncapping and telomere elongation. The complex is required for efficient recruitment of transcriptional coactivators.</text>
</comment>
<comment type="catalytic activity">
    <reaction evidence="14">
        <text>L-seryl-[protein] + ATP = O-phospho-L-seryl-[protein] + ADP + H(+)</text>
        <dbReference type="Rhea" id="RHEA:17989"/>
        <dbReference type="Rhea" id="RHEA-COMP:9863"/>
        <dbReference type="Rhea" id="RHEA-COMP:11604"/>
        <dbReference type="ChEBI" id="CHEBI:15378"/>
        <dbReference type="ChEBI" id="CHEBI:29999"/>
        <dbReference type="ChEBI" id="CHEBI:30616"/>
        <dbReference type="ChEBI" id="CHEBI:83421"/>
        <dbReference type="ChEBI" id="CHEBI:456216"/>
        <dbReference type="EC" id="2.7.11.1"/>
    </reaction>
</comment>
<comment type="catalytic activity">
    <reaction evidence="13">
        <text>L-threonyl-[protein] + ATP = O-phospho-L-threonyl-[protein] + ADP + H(+)</text>
        <dbReference type="Rhea" id="RHEA:46608"/>
        <dbReference type="Rhea" id="RHEA-COMP:11060"/>
        <dbReference type="Rhea" id="RHEA-COMP:11605"/>
        <dbReference type="ChEBI" id="CHEBI:15378"/>
        <dbReference type="ChEBI" id="CHEBI:30013"/>
        <dbReference type="ChEBI" id="CHEBI:30616"/>
        <dbReference type="ChEBI" id="CHEBI:61977"/>
        <dbReference type="ChEBI" id="CHEBI:456216"/>
        <dbReference type="EC" id="2.7.11.1"/>
    </reaction>
</comment>
<dbReference type="InterPro" id="IPR000719">
    <property type="entry name" value="Prot_kinase_dom"/>
</dbReference>
<dbReference type="PROSITE" id="PS00109">
    <property type="entry name" value="PROTEIN_KINASE_TYR"/>
    <property type="match status" value="1"/>
</dbReference>
<evidence type="ECO:0000256" key="14">
    <source>
        <dbReference type="ARBA" id="ARBA00048679"/>
    </source>
</evidence>
<evidence type="ECO:0000256" key="15">
    <source>
        <dbReference type="PROSITE-ProRule" id="PRU10141"/>
    </source>
</evidence>
<evidence type="ECO:0000256" key="11">
    <source>
        <dbReference type="ARBA" id="ARBA00030980"/>
    </source>
</evidence>
<feature type="domain" description="Protein kinase" evidence="17">
    <location>
        <begin position="200"/>
        <end position="538"/>
    </location>
</feature>
<dbReference type="GO" id="GO:0004674">
    <property type="term" value="F:protein serine/threonine kinase activity"/>
    <property type="evidence" value="ECO:0007669"/>
    <property type="project" value="UniProtKB-KW"/>
</dbReference>
<evidence type="ECO:0000256" key="13">
    <source>
        <dbReference type="ARBA" id="ARBA00047899"/>
    </source>
</evidence>
<keyword evidence="10 15" id="KW-0067">ATP-binding</keyword>
<evidence type="ECO:0000259" key="17">
    <source>
        <dbReference type="PROSITE" id="PS50011"/>
    </source>
</evidence>
<evidence type="ECO:0000256" key="5">
    <source>
        <dbReference type="ARBA" id="ARBA00019973"/>
    </source>
</evidence>
<comment type="subunit">
    <text evidence="2">Component of the EKC/KEOPS complex composed of at least BUD32, CGI121, GON7, KAE1 and PCC1; the whole complex dimerizes.</text>
</comment>
<dbReference type="PROSITE" id="PS00107">
    <property type="entry name" value="PROTEIN_KINASE_ATP"/>
    <property type="match status" value="1"/>
</dbReference>
<dbReference type="SUPFAM" id="SSF56112">
    <property type="entry name" value="Protein kinase-like (PK-like)"/>
    <property type="match status" value="1"/>
</dbReference>
<protein>
    <recommendedName>
        <fullName evidence="5">EKC/KEOPS complex subunit BUD32</fullName>
        <ecNumber evidence="3">2.7.11.1</ecNumber>
    </recommendedName>
    <alternativeName>
        <fullName evidence="11 12">Atypical Serine/threonine protein kinase BUD32</fullName>
    </alternativeName>
    <alternativeName>
        <fullName evidence="4">EKC/KEOPS complex subunit bud32</fullName>
    </alternativeName>
</protein>
<feature type="compositionally biased region" description="Acidic residues" evidence="16">
    <location>
        <begin position="53"/>
        <end position="67"/>
    </location>
</feature>
<dbReference type="AlphaFoldDB" id="A0A0D9P014"/>
<name>A0A0D9P014_METAN</name>
<dbReference type="InterPro" id="IPR051175">
    <property type="entry name" value="CLK_kinases"/>
</dbReference>
<evidence type="ECO:0000256" key="9">
    <source>
        <dbReference type="ARBA" id="ARBA00022777"/>
    </source>
</evidence>
<keyword evidence="7" id="KW-0808">Transferase</keyword>
<organism evidence="18 19">
    <name type="scientific">Metarhizium anisopliae BRIP 53293</name>
    <dbReference type="NCBI Taxonomy" id="1291518"/>
    <lineage>
        <taxon>Eukaryota</taxon>
        <taxon>Fungi</taxon>
        <taxon>Dikarya</taxon>
        <taxon>Ascomycota</taxon>
        <taxon>Pezizomycotina</taxon>
        <taxon>Sordariomycetes</taxon>
        <taxon>Hypocreomycetidae</taxon>
        <taxon>Hypocreales</taxon>
        <taxon>Clavicipitaceae</taxon>
        <taxon>Metarhizium</taxon>
    </lineage>
</organism>
<dbReference type="EC" id="2.7.11.1" evidence="3"/>
<dbReference type="STRING" id="1291518.A0A0D9P014"/>
<dbReference type="Pfam" id="PF00069">
    <property type="entry name" value="Pkinase"/>
    <property type="match status" value="2"/>
</dbReference>
<evidence type="ECO:0000256" key="8">
    <source>
        <dbReference type="ARBA" id="ARBA00022741"/>
    </source>
</evidence>
<gene>
    <name evidence="18" type="ORF">H634G_06332</name>
</gene>
<dbReference type="GO" id="GO:0043484">
    <property type="term" value="P:regulation of RNA splicing"/>
    <property type="evidence" value="ECO:0007669"/>
    <property type="project" value="TreeGrafter"/>
</dbReference>
<evidence type="ECO:0000256" key="1">
    <source>
        <dbReference type="ARBA" id="ARBA00003747"/>
    </source>
</evidence>
<evidence type="ECO:0000256" key="12">
    <source>
        <dbReference type="ARBA" id="ARBA00033194"/>
    </source>
</evidence>
<keyword evidence="19" id="KW-1185">Reference proteome</keyword>
<dbReference type="InterPro" id="IPR008266">
    <property type="entry name" value="Tyr_kinase_AS"/>
</dbReference>
<evidence type="ECO:0000256" key="2">
    <source>
        <dbReference type="ARBA" id="ARBA00011534"/>
    </source>
</evidence>
<dbReference type="InterPro" id="IPR017441">
    <property type="entry name" value="Protein_kinase_ATP_BS"/>
</dbReference>
<dbReference type="Gene3D" id="3.30.200.20">
    <property type="entry name" value="Phosphorylase Kinase, domain 1"/>
    <property type="match status" value="1"/>
</dbReference>
<evidence type="ECO:0000256" key="4">
    <source>
        <dbReference type="ARBA" id="ARBA00013948"/>
    </source>
</evidence>
<evidence type="ECO:0000256" key="10">
    <source>
        <dbReference type="ARBA" id="ARBA00022840"/>
    </source>
</evidence>
<evidence type="ECO:0000313" key="19">
    <source>
        <dbReference type="Proteomes" id="UP000054544"/>
    </source>
</evidence>
<feature type="binding site" evidence="15">
    <location>
        <position position="231"/>
    </location>
    <ligand>
        <name>ATP</name>
        <dbReference type="ChEBI" id="CHEBI:30616"/>
    </ligand>
</feature>
<proteinExistence type="predicted"/>
<dbReference type="PANTHER" id="PTHR45646:SF11">
    <property type="entry name" value="SERINE_THREONINE-PROTEIN KINASE DOA"/>
    <property type="match status" value="1"/>
</dbReference>
<sequence length="542" mass="61790">MDDDYPKYPVRQLHPSEFELRREPEEIASAILWDQKTKESSLYNMDDEYYEDFCGGEEQEEETEYHEEETSGYSQQYGSEHGPEGQVETYSAATAAAGDVPADPQDKKRRKRDRTWHSSLERSSLLFDFEAQMPPQVGERPKPVAGSPIRRYPQHPSRLWKRLYYEGWQDDHFLLEKLVYYQPNGLHPIDLGDELYDHRFRVIHKLGYGGSSTVWLCRDQSKDRPVYVAVKIFHAGFAETECRELLMSKVKDEGTDDQEHHLCLPKERFISESPNGTHLCLVFPVLGPTVDQAATIFEEEQNSSSILRTIFRSIVEALAILHRRGICHADFRPANILLGLQSLDGLPEEQVLAQLGEPGEEIIYIREDSLPTPDIPYAPKYLVYPVDFHDTSPSFILPRAVVIDFGQAVEAAAEKAPPGIPANYAAPEVILQGGGGQEMDLWSLACTLYEVRVGQQLFDVPQLIGVDERDYEEEIATVLGKPGHGRSDREVAREIGKRAFGDDMTPEKEQWAEMLVGLLRYEPDERLKAQDLLNNAWFGRDF</sequence>
<keyword evidence="6" id="KW-0723">Serine/threonine-protein kinase</keyword>
<dbReference type="GO" id="GO:0005634">
    <property type="term" value="C:nucleus"/>
    <property type="evidence" value="ECO:0007669"/>
    <property type="project" value="TreeGrafter"/>
</dbReference>
<dbReference type="SMART" id="SM00220">
    <property type="entry name" value="S_TKc"/>
    <property type="match status" value="1"/>
</dbReference>
<evidence type="ECO:0000313" key="18">
    <source>
        <dbReference type="EMBL" id="KJK78160.1"/>
    </source>
</evidence>
<evidence type="ECO:0000256" key="6">
    <source>
        <dbReference type="ARBA" id="ARBA00022527"/>
    </source>
</evidence>
<dbReference type="PANTHER" id="PTHR45646">
    <property type="entry name" value="SERINE/THREONINE-PROTEIN KINASE DOA-RELATED"/>
    <property type="match status" value="1"/>
</dbReference>